<dbReference type="InterPro" id="IPR050868">
    <property type="entry name" value="ELMO_domain-containing"/>
</dbReference>
<dbReference type="EMBL" id="LR000349">
    <property type="protein sequence ID" value="SVE69968.1"/>
    <property type="molecule type" value="mRNA"/>
</dbReference>
<protein>
    <submittedName>
        <fullName evidence="2">EOG090X0AMT</fullName>
    </submittedName>
</protein>
<evidence type="ECO:0000259" key="1">
    <source>
        <dbReference type="PROSITE" id="PS51335"/>
    </source>
</evidence>
<reference evidence="2" key="1">
    <citation type="submission" date="2018-08" db="EMBL/GenBank/DDBJ databases">
        <authorList>
            <person name="Cornetti L."/>
        </authorList>
    </citation>
    <scope>NUCLEOTIDE SEQUENCE</scope>
    <source>
        <strain evidence="2">FI-BAL1-1</strain>
    </source>
</reference>
<dbReference type="GO" id="GO:0005096">
    <property type="term" value="F:GTPase activator activity"/>
    <property type="evidence" value="ECO:0007669"/>
    <property type="project" value="TreeGrafter"/>
</dbReference>
<dbReference type="PROSITE" id="PS51335">
    <property type="entry name" value="ELMO"/>
    <property type="match status" value="1"/>
</dbReference>
<dbReference type="AlphaFoldDB" id="A0A4Y7LLE3"/>
<dbReference type="PANTHER" id="PTHR12771">
    <property type="entry name" value="ENGULFMENT AND CELL MOTILITY"/>
    <property type="match status" value="1"/>
</dbReference>
<dbReference type="Pfam" id="PF04727">
    <property type="entry name" value="ELMO_CED12"/>
    <property type="match status" value="1"/>
</dbReference>
<proteinExistence type="evidence at transcript level"/>
<dbReference type="PANTHER" id="PTHR12771:SF51">
    <property type="entry name" value="LD01482P"/>
    <property type="match status" value="1"/>
</dbReference>
<name>A0A4Y7LLE3_9CRUS</name>
<evidence type="ECO:0000313" key="2">
    <source>
        <dbReference type="EMBL" id="SVE69968.1"/>
    </source>
</evidence>
<feature type="domain" description="ELMO" evidence="1">
    <location>
        <begin position="154"/>
        <end position="314"/>
    </location>
</feature>
<dbReference type="InterPro" id="IPR006816">
    <property type="entry name" value="ELMO_dom"/>
</dbReference>
<organism evidence="2">
    <name type="scientific">Eubosmina coregoni</name>
    <dbReference type="NCBI Taxonomy" id="186181"/>
    <lineage>
        <taxon>Eukaryota</taxon>
        <taxon>Metazoa</taxon>
        <taxon>Ecdysozoa</taxon>
        <taxon>Arthropoda</taxon>
        <taxon>Crustacea</taxon>
        <taxon>Branchiopoda</taxon>
        <taxon>Diplostraca</taxon>
        <taxon>Cladocera</taxon>
        <taxon>Anomopoda</taxon>
        <taxon>Bosminidae</taxon>
        <taxon>Eubosmina</taxon>
    </lineage>
</organism>
<accession>A0A4Y7LLE3</accession>
<sequence length="330" mass="38407">MYKLSQRFSNLFQWLLSATLAYLYKYARPVIKWTIRKTTGLCELQRICYYEPAGALRIMGVEESLSKSKNSEVERLLQYLERAANEKRFNDENAQTIIKNTTQAVCSIKKIRPDIHQPFKKSLGESVSIIWGYRQLLVELESIRTTPYDAENPVHEKKLLELWDSLMPQRNLESRVSSDWKDLGFQGEDPKTDFRGMGLLGLENLLHFAQSYKDAALHVLSHSHHPKYGYECEKFLEMIYINNKQLLFVIPLIRYSFAIVGINLTVHRPAVLHFHRFYCFLFFEFDKLWMAGMLSMLDKNSICDNFVSSEFRSSSGAKITYKCNPVGDPV</sequence>
<gene>
    <name evidence="2" type="primary">EOG090X0AMT</name>
</gene>